<reference evidence="3 4" key="1">
    <citation type="submission" date="2020-05" db="EMBL/GenBank/DDBJ databases">
        <title>Complete genome sequence of Gemmatimonas greenlandica TET16.</title>
        <authorList>
            <person name="Zeng Y."/>
        </authorList>
    </citation>
    <scope>NUCLEOTIDE SEQUENCE [LARGE SCALE GENOMIC DNA]</scope>
    <source>
        <strain evidence="3 4">TET16</strain>
    </source>
</reference>
<dbReference type="AlphaFoldDB" id="A0A6M4IMG4"/>
<dbReference type="PANTHER" id="PTHR38593:SF1">
    <property type="entry name" value="BLR2558 PROTEIN"/>
    <property type="match status" value="1"/>
</dbReference>
<dbReference type="Proteomes" id="UP000500938">
    <property type="component" value="Chromosome"/>
</dbReference>
<dbReference type="PROSITE" id="PS51257">
    <property type="entry name" value="PROKAR_LIPOPROTEIN"/>
    <property type="match status" value="1"/>
</dbReference>
<sequence length="198" mass="20868">MSLIARTTFLLSTLAVVAACGEKKAENTMADTTAMAADTTAMAPAEAAPLTDPNIVYILDQASASDSARGALAKTKATSKDVQDFGKMMVGEHHGLRTAGLDLAKKLSVTPMAPAGDQSEAMAAQEMSVLESTAKGAAWDKAYIDYEVTYHQAVLETATKALGIAQNQELKDLITTAAPVIQKHLDRALELQKKISAM</sequence>
<dbReference type="KEGG" id="ggr:HKW67_10115"/>
<evidence type="ECO:0000256" key="1">
    <source>
        <dbReference type="SAM" id="SignalP"/>
    </source>
</evidence>
<proteinExistence type="predicted"/>
<dbReference type="InterPro" id="IPR012347">
    <property type="entry name" value="Ferritin-like"/>
</dbReference>
<dbReference type="RefSeq" id="WP_171225270.1">
    <property type="nucleotide sequence ID" value="NZ_CP053085.1"/>
</dbReference>
<feature type="chain" id="PRO_5026931847" evidence="1">
    <location>
        <begin position="19"/>
        <end position="198"/>
    </location>
</feature>
<accession>A0A6M4IMG4</accession>
<dbReference type="InterPro" id="IPR025419">
    <property type="entry name" value="DUF4142"/>
</dbReference>
<evidence type="ECO:0000259" key="2">
    <source>
        <dbReference type="Pfam" id="PF13628"/>
    </source>
</evidence>
<protein>
    <submittedName>
        <fullName evidence="3">DUF4142 domain-containing protein</fullName>
    </submittedName>
</protein>
<dbReference type="PANTHER" id="PTHR38593">
    <property type="entry name" value="BLR2558 PROTEIN"/>
    <property type="match status" value="1"/>
</dbReference>
<evidence type="ECO:0000313" key="4">
    <source>
        <dbReference type="Proteomes" id="UP000500938"/>
    </source>
</evidence>
<feature type="signal peptide" evidence="1">
    <location>
        <begin position="1"/>
        <end position="18"/>
    </location>
</feature>
<keyword evidence="1" id="KW-0732">Signal</keyword>
<dbReference type="EMBL" id="CP053085">
    <property type="protein sequence ID" value="QJR35840.1"/>
    <property type="molecule type" value="Genomic_DNA"/>
</dbReference>
<evidence type="ECO:0000313" key="3">
    <source>
        <dbReference type="EMBL" id="QJR35840.1"/>
    </source>
</evidence>
<feature type="domain" description="DUF4142" evidence="2">
    <location>
        <begin position="51"/>
        <end position="191"/>
    </location>
</feature>
<gene>
    <name evidence="3" type="ORF">HKW67_10115</name>
</gene>
<dbReference type="Pfam" id="PF13628">
    <property type="entry name" value="DUF4142"/>
    <property type="match status" value="1"/>
</dbReference>
<keyword evidence="4" id="KW-1185">Reference proteome</keyword>
<name>A0A6M4IMG4_9BACT</name>
<dbReference type="Gene3D" id="1.20.1260.10">
    <property type="match status" value="1"/>
</dbReference>
<organism evidence="3 4">
    <name type="scientific">Gemmatimonas groenlandica</name>
    <dbReference type="NCBI Taxonomy" id="2732249"/>
    <lineage>
        <taxon>Bacteria</taxon>
        <taxon>Pseudomonadati</taxon>
        <taxon>Gemmatimonadota</taxon>
        <taxon>Gemmatimonadia</taxon>
        <taxon>Gemmatimonadales</taxon>
        <taxon>Gemmatimonadaceae</taxon>
        <taxon>Gemmatimonas</taxon>
    </lineage>
</organism>